<proteinExistence type="predicted"/>
<evidence type="ECO:0000313" key="2">
    <source>
        <dbReference type="EMBL" id="UTT86894.1"/>
    </source>
</evidence>
<evidence type="ECO:0008006" key="4">
    <source>
        <dbReference type="Google" id="ProtNLM"/>
    </source>
</evidence>
<dbReference type="Proteomes" id="UP001059120">
    <property type="component" value="Chromosome 2"/>
</dbReference>
<protein>
    <recommendedName>
        <fullName evidence="4">Lipoprotein</fullName>
    </recommendedName>
</protein>
<feature type="chain" id="PRO_5046014841" description="Lipoprotein" evidence="1">
    <location>
        <begin position="23"/>
        <end position="384"/>
    </location>
</feature>
<name>A0ABY5GB49_VIBPE</name>
<organism evidence="2 3">
    <name type="scientific">Vibrio pelagius</name>
    <dbReference type="NCBI Taxonomy" id="28169"/>
    <lineage>
        <taxon>Bacteria</taxon>
        <taxon>Pseudomonadati</taxon>
        <taxon>Pseudomonadota</taxon>
        <taxon>Gammaproteobacteria</taxon>
        <taxon>Vibrionales</taxon>
        <taxon>Vibrionaceae</taxon>
        <taxon>Vibrio</taxon>
    </lineage>
</organism>
<dbReference type="EMBL" id="CP090615">
    <property type="protein sequence ID" value="UTT86894.1"/>
    <property type="molecule type" value="Genomic_DNA"/>
</dbReference>
<accession>A0ABY5GB49</accession>
<keyword evidence="3" id="KW-1185">Reference proteome</keyword>
<dbReference type="RefSeq" id="WP_255232626.1">
    <property type="nucleotide sequence ID" value="NZ_CP090615.1"/>
</dbReference>
<gene>
    <name evidence="2" type="ORF">LZI70_15850</name>
</gene>
<evidence type="ECO:0000313" key="3">
    <source>
        <dbReference type="Proteomes" id="UP001059120"/>
    </source>
</evidence>
<evidence type="ECO:0000256" key="1">
    <source>
        <dbReference type="SAM" id="SignalP"/>
    </source>
</evidence>
<keyword evidence="1" id="KW-0732">Signal</keyword>
<reference evidence="2" key="1">
    <citation type="submission" date="2022-01" db="EMBL/GenBank/DDBJ databases">
        <title>Alginate degradation mechanism of Vibrio pelagius WXL662.</title>
        <authorList>
            <person name="He X."/>
        </authorList>
    </citation>
    <scope>NUCLEOTIDE SEQUENCE</scope>
    <source>
        <strain evidence="2">WXL662</strain>
    </source>
</reference>
<dbReference type="PROSITE" id="PS51257">
    <property type="entry name" value="PROKAR_LIPOPROTEIN"/>
    <property type="match status" value="1"/>
</dbReference>
<feature type="signal peptide" evidence="1">
    <location>
        <begin position="1"/>
        <end position="22"/>
    </location>
</feature>
<sequence>MKTKLAFLFGLALSGCNAGSSANNTIKPVTPDTTETTLTDKYDREMISQIAKASKTLSDEKIWFDYGNWYKSAPIYMLRMDDVNNKDPLKVFLFNPVEPDKSFQKLGQNESSGLDTYRNDVNMHLANDKINKLNGMFDFDYKFEKGVYYAQKYHKLEMSPNNVDHGHKTIDRNISLNIHENFHKYQLKNFKIPSSFVQVLDGYPVNAELIELKLLTLQTFKGLPKSITKSEATSLLKKYVALTKKQIEIDTSEKRLVENMGLWQELTEGSAKYVETVAIRKMFAHAKDSTFVYSWFLENEYKTAKEVKEQFGFGIFYETGAAAIWLLNQAGYDLKKLESGVSPYQAATELLGDSFDYDLELLNLYATTPNASEIKYKAKELARL</sequence>